<dbReference type="AlphaFoldDB" id="A0A1J4JUA2"/>
<dbReference type="PANTHER" id="PTHR47026:SF2">
    <property type="entry name" value="FLAGELLAR ASSOCIATED PROTEIN"/>
    <property type="match status" value="1"/>
</dbReference>
<feature type="coiled-coil region" evidence="1">
    <location>
        <begin position="90"/>
        <end position="157"/>
    </location>
</feature>
<keyword evidence="3" id="KW-1185">Reference proteome</keyword>
<dbReference type="PANTHER" id="PTHR47026">
    <property type="entry name" value="PIGMENTOSA GTPASE REGULATOR-LIKE PROTEIN, PUTATIVE-RELATED"/>
    <property type="match status" value="1"/>
</dbReference>
<dbReference type="RefSeq" id="XP_068354238.1">
    <property type="nucleotide sequence ID" value="XM_068490247.1"/>
</dbReference>
<dbReference type="GeneID" id="94824951"/>
<dbReference type="EMBL" id="MLAK01000926">
    <property type="protein sequence ID" value="OHT01102.1"/>
    <property type="molecule type" value="Genomic_DNA"/>
</dbReference>
<dbReference type="Proteomes" id="UP000179807">
    <property type="component" value="Unassembled WGS sequence"/>
</dbReference>
<gene>
    <name evidence="2" type="ORF">TRFO_01680</name>
</gene>
<sequence length="321" mass="38237">MRKIPPHARTARLNINNRKYLFPESTSRAAALIMKGKNISYYSVDSLKSISEYLTRFKEDVIKSQDYMYAQAIEDKINEINLHCTKTTYEMQQETTYDQLRAKMQIAKDELKEAKLTKQTFIEQFNQQREKAVENLLLAQQNEMENFEDEVNRYIYRYNKYSRDLLNRRNKEQNMVLAGLFIEAYWTKKDADALQIQEDDQIHKNWNSFVEHKRDSLMKYHQAQMQCLIEKFEKNYIASIRHLDSDIKRYRNAVHSLKTKVSTAESYNSPGSRRVTQGIILPIPDQNLSARMTRMRTSNYTLRRDNRRSAMNSSRIRNSMY</sequence>
<accession>A0A1J4JUA2</accession>
<dbReference type="VEuPathDB" id="TrichDB:TRFO_01680"/>
<protein>
    <submittedName>
        <fullName evidence="2">Uncharacterized protein</fullName>
    </submittedName>
</protein>
<comment type="caution">
    <text evidence="2">The sequence shown here is derived from an EMBL/GenBank/DDBJ whole genome shotgun (WGS) entry which is preliminary data.</text>
</comment>
<evidence type="ECO:0000313" key="2">
    <source>
        <dbReference type="EMBL" id="OHT01102.1"/>
    </source>
</evidence>
<keyword evidence="1" id="KW-0175">Coiled coil</keyword>
<proteinExistence type="predicted"/>
<organism evidence="2 3">
    <name type="scientific">Tritrichomonas foetus</name>
    <dbReference type="NCBI Taxonomy" id="1144522"/>
    <lineage>
        <taxon>Eukaryota</taxon>
        <taxon>Metamonada</taxon>
        <taxon>Parabasalia</taxon>
        <taxon>Tritrichomonadida</taxon>
        <taxon>Tritrichomonadidae</taxon>
        <taxon>Tritrichomonas</taxon>
    </lineage>
</organism>
<reference evidence="2" key="1">
    <citation type="submission" date="2016-10" db="EMBL/GenBank/DDBJ databases">
        <authorList>
            <person name="Benchimol M."/>
            <person name="Almeida L.G."/>
            <person name="Vasconcelos A.T."/>
            <person name="Perreira-Neves A."/>
            <person name="Rosa I.A."/>
            <person name="Tasca T."/>
            <person name="Bogo M.R."/>
            <person name="de Souza W."/>
        </authorList>
    </citation>
    <scope>NUCLEOTIDE SEQUENCE [LARGE SCALE GENOMIC DNA]</scope>
    <source>
        <strain evidence="2">K</strain>
    </source>
</reference>
<evidence type="ECO:0000313" key="3">
    <source>
        <dbReference type="Proteomes" id="UP000179807"/>
    </source>
</evidence>
<evidence type="ECO:0000256" key="1">
    <source>
        <dbReference type="SAM" id="Coils"/>
    </source>
</evidence>
<name>A0A1J4JUA2_9EUKA</name>